<reference evidence="1 2" key="1">
    <citation type="journal article" date="2012" name="BMC Genomics">
        <title>Comparative genomics of the white-rot fungi, Phanerochaete carnosa and P. chrysosporium, to elucidate the genetic basis of the distinct wood types they colonize.</title>
        <authorList>
            <person name="Suzuki H."/>
            <person name="MacDonald J."/>
            <person name="Syed K."/>
            <person name="Salamov A."/>
            <person name="Hori C."/>
            <person name="Aerts A."/>
            <person name="Henrissat B."/>
            <person name="Wiebenga A."/>
            <person name="vanKuyk P.A."/>
            <person name="Barry K."/>
            <person name="Lindquist E."/>
            <person name="LaButti K."/>
            <person name="Lapidus A."/>
            <person name="Lucas S."/>
            <person name="Coutinho P."/>
            <person name="Gong Y."/>
            <person name="Samejima M."/>
            <person name="Mahadevan R."/>
            <person name="Abou-Zaid M."/>
            <person name="de Vries R.P."/>
            <person name="Igarashi K."/>
            <person name="Yadav J.S."/>
            <person name="Grigoriev I.V."/>
            <person name="Master E.R."/>
        </authorList>
    </citation>
    <scope>NUCLEOTIDE SEQUENCE [LARGE SCALE GENOMIC DNA]</scope>
    <source>
        <strain evidence="1 2">HHB-10118-sp</strain>
    </source>
</reference>
<dbReference type="HOGENOM" id="CLU_2758806_0_0_1"/>
<dbReference type="EMBL" id="JH930470">
    <property type="protein sequence ID" value="EKM57988.1"/>
    <property type="molecule type" value="Genomic_DNA"/>
</dbReference>
<organism evidence="1 2">
    <name type="scientific">Phanerochaete carnosa (strain HHB-10118-sp)</name>
    <name type="common">White-rot fungus</name>
    <name type="synonym">Peniophora carnosa</name>
    <dbReference type="NCBI Taxonomy" id="650164"/>
    <lineage>
        <taxon>Eukaryota</taxon>
        <taxon>Fungi</taxon>
        <taxon>Dikarya</taxon>
        <taxon>Basidiomycota</taxon>
        <taxon>Agaricomycotina</taxon>
        <taxon>Agaricomycetes</taxon>
        <taxon>Polyporales</taxon>
        <taxon>Phanerochaetaceae</taxon>
        <taxon>Phanerochaete</taxon>
    </lineage>
</organism>
<keyword evidence="2" id="KW-1185">Reference proteome</keyword>
<evidence type="ECO:0000313" key="2">
    <source>
        <dbReference type="Proteomes" id="UP000008370"/>
    </source>
</evidence>
<proteinExistence type="predicted"/>
<evidence type="ECO:0000313" key="1">
    <source>
        <dbReference type="EMBL" id="EKM57988.1"/>
    </source>
</evidence>
<dbReference type="KEGG" id="pco:PHACADRAFT_88893"/>
<protein>
    <submittedName>
        <fullName evidence="1">Uncharacterized protein</fullName>
    </submittedName>
</protein>
<dbReference type="Proteomes" id="UP000008370">
    <property type="component" value="Unassembled WGS sequence"/>
</dbReference>
<dbReference type="GeneID" id="18920628"/>
<dbReference type="RefSeq" id="XP_007393320.1">
    <property type="nucleotide sequence ID" value="XM_007393258.1"/>
</dbReference>
<dbReference type="AlphaFoldDB" id="K5W2A9"/>
<dbReference type="InParanoid" id="K5W2A9"/>
<accession>K5W2A9</accession>
<dbReference type="OrthoDB" id="2712987at2759"/>
<sequence>MPGLVSDATRAWEVNMHWPLNAQCAVWDVKGKGVDVWECVRPHQSTPQTQPPNSQYWRYVTRR</sequence>
<gene>
    <name evidence="1" type="ORF">PHACADRAFT_88893</name>
</gene>
<name>K5W2A9_PHACS</name>